<organism evidence="1 2">
    <name type="scientific">Siphonobacter aquaeclarae</name>
    <dbReference type="NCBI Taxonomy" id="563176"/>
    <lineage>
        <taxon>Bacteria</taxon>
        <taxon>Pseudomonadati</taxon>
        <taxon>Bacteroidota</taxon>
        <taxon>Cytophagia</taxon>
        <taxon>Cytophagales</taxon>
        <taxon>Cytophagaceae</taxon>
        <taxon>Siphonobacter</taxon>
    </lineage>
</organism>
<dbReference type="RefSeq" id="WP_093200404.1">
    <property type="nucleotide sequence ID" value="NZ_FNGS01000003.1"/>
</dbReference>
<sequence>MRLTFLLLILFLFSIPTYAQLSLTPSRIFASGINIRAEVTPSARMNDTARVGYSRFNIQGLIPIRGGAGVKFHNFNLRKIDVEVNQMFLAINAGYRAPNFSFNKEDQGIYTVSAAITGIHASLRDKIWLYAAGIGISEPEELFSVSKARPYGMGGAVRVRIAGLKTQWFYGGAVVFEPGRITPIPIAGINARVTKGTRVTIILPLQASVSQKLTKKVWGEAGIAAGGFNAGYLSPSFNPNAIRLAYRQGKASATLNYSPVKPVQLSVEAGVTGMRTLKTMRAGDVLEKYTVNTSPFMAVSCYFNLSKSLLDSRGFGAIL</sequence>
<name>A0A1G9MPF2_9BACT</name>
<gene>
    <name evidence="1" type="ORF">SAMN04488090_1692</name>
</gene>
<dbReference type="Proteomes" id="UP000198901">
    <property type="component" value="Unassembled WGS sequence"/>
</dbReference>
<dbReference type="STRING" id="563176.SAMN04488090_1692"/>
<reference evidence="1 2" key="1">
    <citation type="submission" date="2016-10" db="EMBL/GenBank/DDBJ databases">
        <authorList>
            <person name="de Groot N.N."/>
        </authorList>
    </citation>
    <scope>NUCLEOTIDE SEQUENCE [LARGE SCALE GENOMIC DNA]</scope>
    <source>
        <strain evidence="1 2">DSM 21668</strain>
    </source>
</reference>
<evidence type="ECO:0000313" key="1">
    <source>
        <dbReference type="EMBL" id="SDL76172.1"/>
    </source>
</evidence>
<dbReference type="AlphaFoldDB" id="A0A1G9MPF2"/>
<dbReference type="OrthoDB" id="928491at2"/>
<proteinExistence type="predicted"/>
<protein>
    <submittedName>
        <fullName evidence="1">Uncharacterized protein</fullName>
    </submittedName>
</protein>
<accession>A0A1G9MPF2</accession>
<evidence type="ECO:0000313" key="2">
    <source>
        <dbReference type="Proteomes" id="UP000198901"/>
    </source>
</evidence>
<keyword evidence="2" id="KW-1185">Reference proteome</keyword>
<dbReference type="EMBL" id="FNGS01000003">
    <property type="protein sequence ID" value="SDL76172.1"/>
    <property type="molecule type" value="Genomic_DNA"/>
</dbReference>